<accession>A0A518RE31</accession>
<feature type="transmembrane region" description="Helical" evidence="5">
    <location>
        <begin position="99"/>
        <end position="117"/>
    </location>
</feature>
<comment type="similarity">
    <text evidence="5">Belongs to the 4-toluene sulfonate uptake permease (TSUP) (TC 2.A.102) family.</text>
</comment>
<comment type="subcellular location">
    <subcellularLocation>
        <location evidence="5">Cell membrane</location>
        <topology evidence="5">Multi-pass membrane protein</topology>
    </subcellularLocation>
    <subcellularLocation>
        <location evidence="1">Membrane</location>
        <topology evidence="1">Multi-pass membrane protein</topology>
    </subcellularLocation>
</comment>
<keyword evidence="2 5" id="KW-0812">Transmembrane</keyword>
<dbReference type="GO" id="GO:0005886">
    <property type="term" value="C:plasma membrane"/>
    <property type="evidence" value="ECO:0007669"/>
    <property type="project" value="UniProtKB-SubCell"/>
</dbReference>
<dbReference type="Proteomes" id="UP000318055">
    <property type="component" value="Chromosome"/>
</dbReference>
<feature type="transmembrane region" description="Helical" evidence="5">
    <location>
        <begin position="75"/>
        <end position="93"/>
    </location>
</feature>
<keyword evidence="7" id="KW-1185">Reference proteome</keyword>
<dbReference type="PANTHER" id="PTHR43701:SF5">
    <property type="entry name" value="MEMBRANE TRANSPORTER PROTEIN-RELATED"/>
    <property type="match status" value="1"/>
</dbReference>
<evidence type="ECO:0000256" key="3">
    <source>
        <dbReference type="ARBA" id="ARBA00022989"/>
    </source>
</evidence>
<dbReference type="KEGG" id="ssua:FPZ54_06535"/>
<dbReference type="Pfam" id="PF01925">
    <property type="entry name" value="TauE"/>
    <property type="match status" value="1"/>
</dbReference>
<evidence type="ECO:0000256" key="2">
    <source>
        <dbReference type="ARBA" id="ARBA00022692"/>
    </source>
</evidence>
<name>A0A518RE31_9SPHN</name>
<dbReference type="OrthoDB" id="560496at2"/>
<evidence type="ECO:0000256" key="5">
    <source>
        <dbReference type="RuleBase" id="RU363041"/>
    </source>
</evidence>
<feature type="transmembrane region" description="Helical" evidence="5">
    <location>
        <begin position="32"/>
        <end position="63"/>
    </location>
</feature>
<feature type="transmembrane region" description="Helical" evidence="5">
    <location>
        <begin position="133"/>
        <end position="166"/>
    </location>
</feature>
<feature type="transmembrane region" description="Helical" evidence="5">
    <location>
        <begin position="172"/>
        <end position="190"/>
    </location>
</feature>
<sequence>MSVDSLHLALAAAMFFGALLYSSVGHGGASSYIALMALFGVPAATMRPTALVLNLIVAGLGSIRYARAGLFRWRTLWPFLAGGFPAAFVGGAIHVPPEIYRPIMGAVLLFSAARMLWPRELRAEREWHDPPIWLAILAGAGLGLLAGLTGTGGGIFLSPLLLFLAWSAPKPASGVVAVFILANSASGLAGNLASVGSLPPELPLYAVAVLAGGLIGTTLGIKLPQKWVLRALGLVLLVASAKLFGVY</sequence>
<keyword evidence="3 5" id="KW-1133">Transmembrane helix</keyword>
<keyword evidence="4 5" id="KW-0472">Membrane</keyword>
<dbReference type="EMBL" id="CP042239">
    <property type="protein sequence ID" value="QDX25712.1"/>
    <property type="molecule type" value="Genomic_DNA"/>
</dbReference>
<evidence type="ECO:0000313" key="6">
    <source>
        <dbReference type="EMBL" id="QDX25712.1"/>
    </source>
</evidence>
<gene>
    <name evidence="6" type="ORF">FPZ54_06535</name>
</gene>
<dbReference type="PANTHER" id="PTHR43701">
    <property type="entry name" value="MEMBRANE TRANSPORTER PROTEIN MJ0441-RELATED"/>
    <property type="match status" value="1"/>
</dbReference>
<keyword evidence="5" id="KW-1003">Cell membrane</keyword>
<reference evidence="6 7" key="1">
    <citation type="submission" date="2019-07" db="EMBL/GenBank/DDBJ databases">
        <title>Sphingomonas alkalisoli sp. nov., isolated from rhizosphere soil of Suaedae salsa.</title>
        <authorList>
            <person name="Zhang H."/>
            <person name="Xu L."/>
            <person name="Zhang J.-X."/>
            <person name="Sun J.-Q."/>
        </authorList>
    </citation>
    <scope>NUCLEOTIDE SEQUENCE [LARGE SCALE GENOMIC DNA]</scope>
    <source>
        <strain evidence="6 7">XS-10</strain>
    </source>
</reference>
<proteinExistence type="inferred from homology"/>
<feature type="transmembrane region" description="Helical" evidence="5">
    <location>
        <begin position="202"/>
        <end position="221"/>
    </location>
</feature>
<organism evidence="6 7">
    <name type="scientific">Sphingomonas suaedae</name>
    <dbReference type="NCBI Taxonomy" id="2599297"/>
    <lineage>
        <taxon>Bacteria</taxon>
        <taxon>Pseudomonadati</taxon>
        <taxon>Pseudomonadota</taxon>
        <taxon>Alphaproteobacteria</taxon>
        <taxon>Sphingomonadales</taxon>
        <taxon>Sphingomonadaceae</taxon>
        <taxon>Sphingomonas</taxon>
    </lineage>
</organism>
<dbReference type="RefSeq" id="WP_145845880.1">
    <property type="nucleotide sequence ID" value="NZ_CP042239.1"/>
</dbReference>
<dbReference type="AlphaFoldDB" id="A0A518RE31"/>
<protein>
    <recommendedName>
        <fullName evidence="5">Probable membrane transporter protein</fullName>
    </recommendedName>
</protein>
<evidence type="ECO:0000256" key="1">
    <source>
        <dbReference type="ARBA" id="ARBA00004141"/>
    </source>
</evidence>
<dbReference type="InterPro" id="IPR051598">
    <property type="entry name" value="TSUP/Inactive_protease-like"/>
</dbReference>
<feature type="transmembrane region" description="Helical" evidence="5">
    <location>
        <begin position="227"/>
        <end position="245"/>
    </location>
</feature>
<evidence type="ECO:0000313" key="7">
    <source>
        <dbReference type="Proteomes" id="UP000318055"/>
    </source>
</evidence>
<evidence type="ECO:0000256" key="4">
    <source>
        <dbReference type="ARBA" id="ARBA00023136"/>
    </source>
</evidence>
<dbReference type="InterPro" id="IPR002781">
    <property type="entry name" value="TM_pro_TauE-like"/>
</dbReference>